<dbReference type="KEGG" id="bvq:FHE72_23640"/>
<dbReference type="AlphaFoldDB" id="A0A6I6URN8"/>
<proteinExistence type="predicted"/>
<keyword evidence="2" id="KW-0614">Plasmid</keyword>
<evidence type="ECO:0000259" key="1">
    <source>
        <dbReference type="Pfam" id="PF09643"/>
    </source>
</evidence>
<dbReference type="Pfam" id="PF09643">
    <property type="entry name" value="YopX"/>
    <property type="match status" value="1"/>
</dbReference>
<dbReference type="InterPro" id="IPR019096">
    <property type="entry name" value="YopX_protein"/>
</dbReference>
<protein>
    <recommendedName>
        <fullName evidence="1">YopX protein domain-containing protein</fullName>
    </recommendedName>
</protein>
<sequence>MNDIKIRAFDSIERKMVYGTQEIFDDMLGFRFSHFECDIPIFMRYTGLNDKNDKEIYEGDIVKGGRLRCHDGTSIHTEKVAVIFESGMFKAGSISLCSINKETEIIGNVYEG</sequence>
<dbReference type="SUPFAM" id="SSF159006">
    <property type="entry name" value="YopX-like"/>
    <property type="match status" value="1"/>
</dbReference>
<evidence type="ECO:0000313" key="2">
    <source>
        <dbReference type="EMBL" id="QHE63987.1"/>
    </source>
</evidence>
<evidence type="ECO:0000313" key="3">
    <source>
        <dbReference type="Proteomes" id="UP000465062"/>
    </source>
</evidence>
<geneLocation type="plasmid" evidence="2 3">
    <name>p6</name>
</geneLocation>
<accession>A0A6I6URN8</accession>
<feature type="domain" description="YopX protein" evidence="1">
    <location>
        <begin position="9"/>
        <end position="111"/>
    </location>
</feature>
<dbReference type="RefSeq" id="WP_159363410.1">
    <property type="nucleotide sequence ID" value="NZ_CP047395.1"/>
</dbReference>
<organism evidence="2 3">
    <name type="scientific">Rossellomorea vietnamensis</name>
    <dbReference type="NCBI Taxonomy" id="218284"/>
    <lineage>
        <taxon>Bacteria</taxon>
        <taxon>Bacillati</taxon>
        <taxon>Bacillota</taxon>
        <taxon>Bacilli</taxon>
        <taxon>Bacillales</taxon>
        <taxon>Bacillaceae</taxon>
        <taxon>Rossellomorea</taxon>
    </lineage>
</organism>
<reference evidence="2 3" key="1">
    <citation type="submission" date="2019-06" db="EMBL/GenBank/DDBJ databases">
        <title>An operon consisting of a P-type ATPase gene and a transcriptional regular gene given the different cadmium resistance in Bacillus vietamensis 151-6 and Bacillus marisflavi 151-25.</title>
        <authorList>
            <person name="Yu X."/>
        </authorList>
    </citation>
    <scope>NUCLEOTIDE SEQUENCE [LARGE SCALE GENOMIC DNA]</scope>
    <source>
        <strain evidence="2 3">151-6</strain>
        <plasmid evidence="2 3">p6</plasmid>
    </source>
</reference>
<gene>
    <name evidence="2" type="ORF">FHE72_23640</name>
</gene>
<dbReference type="Gene3D" id="2.30.30.290">
    <property type="entry name" value="YopX-like domains"/>
    <property type="match status" value="1"/>
</dbReference>
<dbReference type="InterPro" id="IPR023385">
    <property type="entry name" value="YopX-like_C"/>
</dbReference>
<dbReference type="EMBL" id="CP047395">
    <property type="protein sequence ID" value="QHE63987.1"/>
    <property type="molecule type" value="Genomic_DNA"/>
</dbReference>
<name>A0A6I6URN8_9BACI</name>
<dbReference type="Proteomes" id="UP000465062">
    <property type="component" value="Plasmid p6"/>
</dbReference>